<dbReference type="STRING" id="47229.LO55_3629"/>
<accession>K9DAL9</accession>
<dbReference type="InterPro" id="IPR029016">
    <property type="entry name" value="GAF-like_dom_sf"/>
</dbReference>
<keyword evidence="9" id="KW-1185">Reference proteome</keyword>
<dbReference type="PRINTS" id="PR00344">
    <property type="entry name" value="BCTRLSENSOR"/>
</dbReference>
<comment type="caution">
    <text evidence="8">The sequence shown here is derived from an EMBL/GenBank/DDBJ whole genome shotgun (WGS) entry which is preliminary data.</text>
</comment>
<dbReference type="Gene3D" id="3.30.450.40">
    <property type="match status" value="1"/>
</dbReference>
<dbReference type="SMART" id="SM00065">
    <property type="entry name" value="GAF"/>
    <property type="match status" value="1"/>
</dbReference>
<dbReference type="eggNOG" id="COG4191">
    <property type="taxonomic scope" value="Bacteria"/>
</dbReference>
<dbReference type="InterPro" id="IPR011006">
    <property type="entry name" value="CheY-like_superfamily"/>
</dbReference>
<name>K9DAL9_9BURK</name>
<dbReference type="SUPFAM" id="SSF55781">
    <property type="entry name" value="GAF domain-like"/>
    <property type="match status" value="1"/>
</dbReference>
<dbReference type="InterPro" id="IPR003018">
    <property type="entry name" value="GAF"/>
</dbReference>
<evidence type="ECO:0000256" key="5">
    <source>
        <dbReference type="PROSITE-ProRule" id="PRU00169"/>
    </source>
</evidence>
<dbReference type="eggNOG" id="COG2203">
    <property type="taxonomic scope" value="Bacteria"/>
</dbReference>
<dbReference type="Gene3D" id="3.40.50.2300">
    <property type="match status" value="1"/>
</dbReference>
<dbReference type="GO" id="GO:0000160">
    <property type="term" value="P:phosphorelay signal transduction system"/>
    <property type="evidence" value="ECO:0007669"/>
    <property type="project" value="InterPro"/>
</dbReference>
<dbReference type="InterPro" id="IPR036890">
    <property type="entry name" value="HATPase_C_sf"/>
</dbReference>
<keyword evidence="5" id="KW-0597">Phosphoprotein</keyword>
<dbReference type="SUPFAM" id="SSF52172">
    <property type="entry name" value="CheY-like"/>
    <property type="match status" value="1"/>
</dbReference>
<evidence type="ECO:0000256" key="4">
    <source>
        <dbReference type="ARBA" id="ARBA00022777"/>
    </source>
</evidence>
<dbReference type="Pfam" id="PF00072">
    <property type="entry name" value="Response_reg"/>
    <property type="match status" value="1"/>
</dbReference>
<dbReference type="AlphaFoldDB" id="K9DAL9"/>
<feature type="domain" description="Histidine kinase" evidence="6">
    <location>
        <begin position="1"/>
        <end position="159"/>
    </location>
</feature>
<dbReference type="GO" id="GO:0004673">
    <property type="term" value="F:protein histidine kinase activity"/>
    <property type="evidence" value="ECO:0007669"/>
    <property type="project" value="UniProtKB-EC"/>
</dbReference>
<sequence>MFDAGENARAVAEMIGSLTGAGVEVNIHVSDQECLIDADPSQFDTALVNLAVNARDAMRARGTLTVRVEVVEAIPATKTRGAVEGEFVAVSLADTGTGIAPEHLEKIFEPFFTTKGVGHGTGSGLSQVFGFAHQSGGDVRVQSAPGAGSTFTLYLPRARAARVAPAATRKAADLPSGDGVSVLAVEDNPELAAVVDTMLQELGYASVVVPSAERALELLREEPDRFAAVFSDVMLPGMNGIDLANAIAESGIGAAVVLSSGYSQALVENPDHGFVLLAKPYALADLARALHAAVHRLDPPAGQEQPDMATVYDGRRLDAEARAEQARLAELAALHIMDSEEDEAYDELTRMAASFCEAPIALISLVDEQRQWFKGRVGLQARETPREHAFCAHAIKQPEQIMQVPDATLDARFAVNPLVTGEPGIRFYAGAPLRSASGHALGTLCVIDRKPRHLTQDQLDALRTLAASVVERLEARRLELGLAVDPSENPAR</sequence>
<feature type="modified residue" description="4-aspartylphosphate" evidence="5">
    <location>
        <position position="232"/>
    </location>
</feature>
<gene>
    <name evidence="8" type="ORF">HMPREF9710_02956</name>
</gene>
<evidence type="ECO:0000259" key="7">
    <source>
        <dbReference type="PROSITE" id="PS50110"/>
    </source>
</evidence>
<dbReference type="PANTHER" id="PTHR43102:SF2">
    <property type="entry name" value="GAF DOMAIN-CONTAINING PROTEIN"/>
    <property type="match status" value="1"/>
</dbReference>
<dbReference type="PROSITE" id="PS50110">
    <property type="entry name" value="RESPONSE_REGULATORY"/>
    <property type="match status" value="1"/>
</dbReference>
<dbReference type="InterPro" id="IPR001789">
    <property type="entry name" value="Sig_transdc_resp-reg_receiver"/>
</dbReference>
<evidence type="ECO:0000313" key="8">
    <source>
        <dbReference type="EMBL" id="EKU81764.1"/>
    </source>
</evidence>
<keyword evidence="3" id="KW-0808">Transferase</keyword>
<evidence type="ECO:0000259" key="6">
    <source>
        <dbReference type="PROSITE" id="PS50109"/>
    </source>
</evidence>
<dbReference type="OrthoDB" id="5571399at2"/>
<dbReference type="Gene3D" id="3.30.565.10">
    <property type="entry name" value="Histidine kinase-like ATPase, C-terminal domain"/>
    <property type="match status" value="1"/>
</dbReference>
<keyword evidence="4" id="KW-0418">Kinase</keyword>
<dbReference type="EC" id="2.7.13.3" evidence="2"/>
<dbReference type="EMBL" id="AGZI01000037">
    <property type="protein sequence ID" value="EKU81764.1"/>
    <property type="molecule type" value="Genomic_DNA"/>
</dbReference>
<organism evidence="8 9">
    <name type="scientific">Massilia timonae CCUG 45783</name>
    <dbReference type="NCBI Taxonomy" id="883126"/>
    <lineage>
        <taxon>Bacteria</taxon>
        <taxon>Pseudomonadati</taxon>
        <taxon>Pseudomonadota</taxon>
        <taxon>Betaproteobacteria</taxon>
        <taxon>Burkholderiales</taxon>
        <taxon>Oxalobacteraceae</taxon>
        <taxon>Telluria group</taxon>
        <taxon>Massilia</taxon>
    </lineage>
</organism>
<dbReference type="eggNOG" id="COG0784">
    <property type="taxonomic scope" value="Bacteria"/>
</dbReference>
<protein>
    <recommendedName>
        <fullName evidence="2">histidine kinase</fullName>
        <ecNumber evidence="2">2.7.13.3</ecNumber>
    </recommendedName>
</protein>
<evidence type="ECO:0000256" key="1">
    <source>
        <dbReference type="ARBA" id="ARBA00000085"/>
    </source>
</evidence>
<evidence type="ECO:0000313" key="9">
    <source>
        <dbReference type="Proteomes" id="UP000009874"/>
    </source>
</evidence>
<dbReference type="Proteomes" id="UP000009874">
    <property type="component" value="Unassembled WGS sequence"/>
</dbReference>
<reference evidence="8 9" key="1">
    <citation type="submission" date="2012-09" db="EMBL/GenBank/DDBJ databases">
        <title>The Genome Sequence of Massilia timonae CCUG 45783.</title>
        <authorList>
            <consortium name="The Broad Institute Genome Sequencing Platform"/>
            <person name="Earl A."/>
            <person name="Ward D."/>
            <person name="Feldgarden M."/>
            <person name="Gevers D."/>
            <person name="Huys G."/>
            <person name="Walker B."/>
            <person name="Young S.K."/>
            <person name="Zeng Q."/>
            <person name="Gargeya S."/>
            <person name="Fitzgerald M."/>
            <person name="Haas B."/>
            <person name="Abouelleil A."/>
            <person name="Alvarado L."/>
            <person name="Arachchi H.M."/>
            <person name="Berlin A.M."/>
            <person name="Chapman S.B."/>
            <person name="Goldberg J."/>
            <person name="Griggs A."/>
            <person name="Gujja S."/>
            <person name="Hansen M."/>
            <person name="Howarth C."/>
            <person name="Imamovic A."/>
            <person name="Larimer J."/>
            <person name="McCowen C."/>
            <person name="Montmayeur A."/>
            <person name="Murphy C."/>
            <person name="Neiman D."/>
            <person name="Pearson M."/>
            <person name="Priest M."/>
            <person name="Roberts A."/>
            <person name="Saif S."/>
            <person name="Shea T."/>
            <person name="Sisk P."/>
            <person name="Sykes S."/>
            <person name="Wortman J."/>
            <person name="Nusbaum C."/>
            <person name="Birren B."/>
        </authorList>
    </citation>
    <scope>NUCLEOTIDE SEQUENCE [LARGE SCALE GENOMIC DNA]</scope>
    <source>
        <strain evidence="8 9">CCUG 45783</strain>
    </source>
</reference>
<dbReference type="HOGENOM" id="CLU_554122_0_0_4"/>
<dbReference type="SMART" id="SM00448">
    <property type="entry name" value="REC"/>
    <property type="match status" value="1"/>
</dbReference>
<dbReference type="Pfam" id="PF02518">
    <property type="entry name" value="HATPase_c"/>
    <property type="match status" value="1"/>
</dbReference>
<dbReference type="SUPFAM" id="SSF55874">
    <property type="entry name" value="ATPase domain of HSP90 chaperone/DNA topoisomerase II/histidine kinase"/>
    <property type="match status" value="1"/>
</dbReference>
<dbReference type="PATRIC" id="fig|883126.3.peg.2983"/>
<dbReference type="PANTHER" id="PTHR43102">
    <property type="entry name" value="SLR1143 PROTEIN"/>
    <property type="match status" value="1"/>
</dbReference>
<proteinExistence type="predicted"/>
<evidence type="ECO:0000256" key="2">
    <source>
        <dbReference type="ARBA" id="ARBA00012438"/>
    </source>
</evidence>
<dbReference type="Pfam" id="PF01590">
    <property type="entry name" value="GAF"/>
    <property type="match status" value="1"/>
</dbReference>
<comment type="catalytic activity">
    <reaction evidence="1">
        <text>ATP + protein L-histidine = ADP + protein N-phospho-L-histidine.</text>
        <dbReference type="EC" id="2.7.13.3"/>
    </reaction>
</comment>
<evidence type="ECO:0000256" key="3">
    <source>
        <dbReference type="ARBA" id="ARBA00022679"/>
    </source>
</evidence>
<dbReference type="PROSITE" id="PS50109">
    <property type="entry name" value="HIS_KIN"/>
    <property type="match status" value="1"/>
</dbReference>
<dbReference type="InterPro" id="IPR004358">
    <property type="entry name" value="Sig_transdc_His_kin-like_C"/>
</dbReference>
<dbReference type="SMART" id="SM00387">
    <property type="entry name" value="HATPase_c"/>
    <property type="match status" value="1"/>
</dbReference>
<dbReference type="InterPro" id="IPR003594">
    <property type="entry name" value="HATPase_dom"/>
</dbReference>
<feature type="domain" description="Response regulatory" evidence="7">
    <location>
        <begin position="181"/>
        <end position="294"/>
    </location>
</feature>
<dbReference type="InterPro" id="IPR005467">
    <property type="entry name" value="His_kinase_dom"/>
</dbReference>